<dbReference type="GO" id="GO:0016788">
    <property type="term" value="F:hydrolase activity, acting on ester bonds"/>
    <property type="evidence" value="ECO:0007669"/>
    <property type="project" value="InterPro"/>
</dbReference>
<keyword evidence="6" id="KW-1185">Reference proteome</keyword>
<keyword evidence="3" id="KW-0378">Hydrolase</keyword>
<dbReference type="PANTHER" id="PTHR46124:SF2">
    <property type="entry name" value="D-AMINOACYL-TRNA DEACYLASE"/>
    <property type="match status" value="1"/>
</dbReference>
<name>L0DZS0_THIND</name>
<dbReference type="eggNOG" id="COG0084">
    <property type="taxonomic scope" value="Bacteria"/>
</dbReference>
<dbReference type="EMBL" id="CP003989">
    <property type="protein sequence ID" value="AGA35094.1"/>
    <property type="molecule type" value="Genomic_DNA"/>
</dbReference>
<dbReference type="GO" id="GO:0005829">
    <property type="term" value="C:cytosol"/>
    <property type="evidence" value="ECO:0007669"/>
    <property type="project" value="TreeGrafter"/>
</dbReference>
<keyword evidence="2 4" id="KW-0479">Metal-binding</keyword>
<dbReference type="InterPro" id="IPR032466">
    <property type="entry name" value="Metal_Hydrolase"/>
</dbReference>
<dbReference type="InterPro" id="IPR001130">
    <property type="entry name" value="TatD-like"/>
</dbReference>
<sequence>MEWIDICVNLTHESFKRDRVAVIERAAEAGVRWLLVTGADETESRRCIELAEQYPERMRATLGVHPHHASQWREQTAYRFEEDASHPLVVAMGEMGLDYYRNHSTPAQQRRAFEAQLELAVDLGFPVFLHEREASREFGDILQRYRDRLPAAVVHCFTSDAAALDRYLEMDCHIGITGWVCDERRGQDLQELVPRIPDNRLLLETDAPYLLPRTLPKGLPHGRRNEPAFLPHVGEHVARLRETAPPALAAQTSANARAFYGLPDVASAQQSTGTG</sequence>
<dbReference type="Gene3D" id="3.20.20.140">
    <property type="entry name" value="Metal-dependent hydrolases"/>
    <property type="match status" value="1"/>
</dbReference>
<feature type="binding site" evidence="4">
    <location>
        <position position="206"/>
    </location>
    <ligand>
        <name>a divalent metal cation</name>
        <dbReference type="ChEBI" id="CHEBI:60240"/>
        <label>1</label>
    </ligand>
</feature>
<reference evidence="5" key="1">
    <citation type="submission" date="2015-12" db="EMBL/GenBank/DDBJ databases">
        <authorList>
            <person name="Tikhonova T.V."/>
            <person name="Pavlov A.R."/>
            <person name="Beletsky A.V."/>
            <person name="Mardanov A.V."/>
            <person name="Sorokin D.Y."/>
            <person name="Ravin N.V."/>
            <person name="Popov V.O."/>
        </authorList>
    </citation>
    <scope>NUCLEOTIDE SEQUENCE</scope>
    <source>
        <strain evidence="5">DSM 14787</strain>
    </source>
</reference>
<dbReference type="STRING" id="1255043.TVNIR_3458"/>
<dbReference type="FunFam" id="3.20.20.140:FF:000005">
    <property type="entry name" value="TatD family hydrolase"/>
    <property type="match status" value="1"/>
</dbReference>
<dbReference type="CDD" id="cd01310">
    <property type="entry name" value="TatD_DNAse"/>
    <property type="match status" value="1"/>
</dbReference>
<dbReference type="PANTHER" id="PTHR46124">
    <property type="entry name" value="D-AMINOACYL-TRNA DEACYLASE"/>
    <property type="match status" value="1"/>
</dbReference>
<dbReference type="PIRSF" id="PIRSF005902">
    <property type="entry name" value="DNase_TatD"/>
    <property type="match status" value="1"/>
</dbReference>
<gene>
    <name evidence="5" type="primary">tatD [H]</name>
    <name evidence="5" type="ordered locus">TVNIR_3458</name>
</gene>
<dbReference type="GO" id="GO:0046872">
    <property type="term" value="F:metal ion binding"/>
    <property type="evidence" value="ECO:0007669"/>
    <property type="project" value="UniProtKB-KW"/>
</dbReference>
<dbReference type="HOGENOM" id="CLU_031506_1_2_6"/>
<evidence type="ECO:0000313" key="6">
    <source>
        <dbReference type="Proteomes" id="UP000010809"/>
    </source>
</evidence>
<dbReference type="PATRIC" id="fig|1255043.3.peg.3489"/>
<dbReference type="RefSeq" id="WP_015260193.1">
    <property type="nucleotide sequence ID" value="NC_019902.2"/>
</dbReference>
<protein>
    <submittedName>
        <fullName evidence="5">Deoxyribonuclease TatD</fullName>
    </submittedName>
</protein>
<dbReference type="InterPro" id="IPR018228">
    <property type="entry name" value="DNase_TatD-rel_CS"/>
</dbReference>
<evidence type="ECO:0000256" key="3">
    <source>
        <dbReference type="ARBA" id="ARBA00022801"/>
    </source>
</evidence>
<evidence type="ECO:0000313" key="5">
    <source>
        <dbReference type="EMBL" id="AGA35094.1"/>
    </source>
</evidence>
<evidence type="ECO:0000256" key="4">
    <source>
        <dbReference type="PIRSR" id="PIRSR005902-1"/>
    </source>
</evidence>
<dbReference type="PROSITE" id="PS01091">
    <property type="entry name" value="TATD_3"/>
    <property type="match status" value="1"/>
</dbReference>
<evidence type="ECO:0000256" key="1">
    <source>
        <dbReference type="ARBA" id="ARBA00009275"/>
    </source>
</evidence>
<evidence type="ECO:0000256" key="2">
    <source>
        <dbReference type="ARBA" id="ARBA00022723"/>
    </source>
</evidence>
<proteinExistence type="inferred from homology"/>
<dbReference type="OrthoDB" id="9810005at2"/>
<organism evidence="5 6">
    <name type="scientific">Thioalkalivibrio nitratireducens (strain DSM 14787 / UNIQEM 213 / ALEN2)</name>
    <dbReference type="NCBI Taxonomy" id="1255043"/>
    <lineage>
        <taxon>Bacteria</taxon>
        <taxon>Pseudomonadati</taxon>
        <taxon>Pseudomonadota</taxon>
        <taxon>Gammaproteobacteria</taxon>
        <taxon>Chromatiales</taxon>
        <taxon>Ectothiorhodospiraceae</taxon>
        <taxon>Thioalkalivibrio</taxon>
    </lineage>
</organism>
<accession>L0DZS0</accession>
<feature type="binding site" evidence="4">
    <location>
        <position position="94"/>
    </location>
    <ligand>
        <name>a divalent metal cation</name>
        <dbReference type="ChEBI" id="CHEBI:60240"/>
        <label>1</label>
    </ligand>
</feature>
<dbReference type="Pfam" id="PF01026">
    <property type="entry name" value="TatD_DNase"/>
    <property type="match status" value="1"/>
</dbReference>
<dbReference type="SUPFAM" id="SSF51556">
    <property type="entry name" value="Metallo-dependent hydrolases"/>
    <property type="match status" value="1"/>
</dbReference>
<dbReference type="AlphaFoldDB" id="L0DZS0"/>
<dbReference type="Proteomes" id="UP000010809">
    <property type="component" value="Chromosome"/>
</dbReference>
<dbReference type="KEGG" id="tni:TVNIR_3458"/>
<comment type="similarity">
    <text evidence="1">Belongs to the metallo-dependent hydrolases superfamily. TatD-type hydrolase family.</text>
</comment>
<feature type="binding site" evidence="4">
    <location>
        <position position="155"/>
    </location>
    <ligand>
        <name>a divalent metal cation</name>
        <dbReference type="ChEBI" id="CHEBI:60240"/>
        <label>2</label>
    </ligand>
</feature>
<feature type="binding site" evidence="4">
    <location>
        <position position="130"/>
    </location>
    <ligand>
        <name>a divalent metal cation</name>
        <dbReference type="ChEBI" id="CHEBI:60240"/>
        <label>2</label>
    </ligand>
</feature>